<feature type="region of interest" description="Disordered" evidence="1">
    <location>
        <begin position="22"/>
        <end position="84"/>
    </location>
</feature>
<proteinExistence type="predicted"/>
<organism evidence="2 3">
    <name type="scientific">Ananas comosus</name>
    <name type="common">Pineapple</name>
    <name type="synonym">Ananas ananas</name>
    <dbReference type="NCBI Taxonomy" id="4615"/>
    <lineage>
        <taxon>Eukaryota</taxon>
        <taxon>Viridiplantae</taxon>
        <taxon>Streptophyta</taxon>
        <taxon>Embryophyta</taxon>
        <taxon>Tracheophyta</taxon>
        <taxon>Spermatophyta</taxon>
        <taxon>Magnoliopsida</taxon>
        <taxon>Liliopsida</taxon>
        <taxon>Poales</taxon>
        <taxon>Bromeliaceae</taxon>
        <taxon>Bromelioideae</taxon>
        <taxon>Ananas</taxon>
    </lineage>
</organism>
<evidence type="ECO:0000313" key="2">
    <source>
        <dbReference type="EMBL" id="OAY78417.1"/>
    </source>
</evidence>
<protein>
    <submittedName>
        <fullName evidence="2">Uncharacterized protein</fullName>
    </submittedName>
</protein>
<dbReference type="AlphaFoldDB" id="A0A199VMJ7"/>
<name>A0A199VMJ7_ANACO</name>
<dbReference type="PANTHER" id="PTHR34286">
    <property type="entry name" value="TRANSMEMBRANE PROTEIN"/>
    <property type="match status" value="1"/>
</dbReference>
<evidence type="ECO:0000313" key="3">
    <source>
        <dbReference type="Proteomes" id="UP000092600"/>
    </source>
</evidence>
<sequence>MARGLGEEAASARACSAWPQATRVTTAARGGDDNQQGKLWRGWGDAGGEQGGNAAMSVLSNPIGRERDGDGALGSPSGKPRLVGGAAAAARRELRRRRGPWAASAAAVITTEAEATATGMAMAERQGDFRKKVWSMTGGPYSRPKHWCRNTAIAMAGSSSSTSPSP</sequence>
<reference evidence="2 3" key="1">
    <citation type="journal article" date="2016" name="DNA Res.">
        <title>The draft genome of MD-2 pineapple using hybrid error correction of long reads.</title>
        <authorList>
            <person name="Redwan R.M."/>
            <person name="Saidin A."/>
            <person name="Kumar S.V."/>
        </authorList>
    </citation>
    <scope>NUCLEOTIDE SEQUENCE [LARGE SCALE GENOMIC DNA]</scope>
    <source>
        <strain evidence="3">cv. MD2</strain>
        <tissue evidence="2">Leaf</tissue>
    </source>
</reference>
<dbReference type="EMBL" id="LSRQ01001288">
    <property type="protein sequence ID" value="OAY78417.1"/>
    <property type="molecule type" value="Genomic_DNA"/>
</dbReference>
<dbReference type="Proteomes" id="UP000092600">
    <property type="component" value="Unassembled WGS sequence"/>
</dbReference>
<gene>
    <name evidence="2" type="ORF">ACMD2_13270</name>
</gene>
<evidence type="ECO:0000256" key="1">
    <source>
        <dbReference type="SAM" id="MobiDB-lite"/>
    </source>
</evidence>
<dbReference type="STRING" id="4615.A0A199VMJ7"/>
<dbReference type="PANTHER" id="PTHR34286:SF1">
    <property type="entry name" value="TRANSMEMBRANE PROTEIN"/>
    <property type="match status" value="1"/>
</dbReference>
<comment type="caution">
    <text evidence="2">The sequence shown here is derived from an EMBL/GenBank/DDBJ whole genome shotgun (WGS) entry which is preliminary data.</text>
</comment>
<accession>A0A199VMJ7</accession>